<dbReference type="EMBL" id="JAIWYP010000002">
    <property type="protein sequence ID" value="KAH3868782.1"/>
    <property type="molecule type" value="Genomic_DNA"/>
</dbReference>
<organism evidence="2 3">
    <name type="scientific">Dreissena polymorpha</name>
    <name type="common">Zebra mussel</name>
    <name type="synonym">Mytilus polymorpha</name>
    <dbReference type="NCBI Taxonomy" id="45954"/>
    <lineage>
        <taxon>Eukaryota</taxon>
        <taxon>Metazoa</taxon>
        <taxon>Spiralia</taxon>
        <taxon>Lophotrochozoa</taxon>
        <taxon>Mollusca</taxon>
        <taxon>Bivalvia</taxon>
        <taxon>Autobranchia</taxon>
        <taxon>Heteroconchia</taxon>
        <taxon>Euheterodonta</taxon>
        <taxon>Imparidentia</taxon>
        <taxon>Neoheterodontei</taxon>
        <taxon>Myida</taxon>
        <taxon>Dreissenoidea</taxon>
        <taxon>Dreissenidae</taxon>
        <taxon>Dreissena</taxon>
    </lineage>
</organism>
<feature type="compositionally biased region" description="Polar residues" evidence="1">
    <location>
        <begin position="154"/>
        <end position="166"/>
    </location>
</feature>
<reference evidence="2" key="1">
    <citation type="journal article" date="2019" name="bioRxiv">
        <title>The Genome of the Zebra Mussel, Dreissena polymorpha: A Resource for Invasive Species Research.</title>
        <authorList>
            <person name="McCartney M.A."/>
            <person name="Auch B."/>
            <person name="Kono T."/>
            <person name="Mallez S."/>
            <person name="Zhang Y."/>
            <person name="Obille A."/>
            <person name="Becker A."/>
            <person name="Abrahante J.E."/>
            <person name="Garbe J."/>
            <person name="Badalamenti J.P."/>
            <person name="Herman A."/>
            <person name="Mangelson H."/>
            <person name="Liachko I."/>
            <person name="Sullivan S."/>
            <person name="Sone E.D."/>
            <person name="Koren S."/>
            <person name="Silverstein K.A.T."/>
            <person name="Beckman K.B."/>
            <person name="Gohl D.M."/>
        </authorList>
    </citation>
    <scope>NUCLEOTIDE SEQUENCE</scope>
    <source>
        <strain evidence="2">Duluth1</strain>
        <tissue evidence="2">Whole animal</tissue>
    </source>
</reference>
<evidence type="ECO:0000313" key="3">
    <source>
        <dbReference type="Proteomes" id="UP000828390"/>
    </source>
</evidence>
<sequence>MQARTATIRIEEPFRKTWREPVTIISAEELKRAESGDSIDGAEIDSINSKSRQEQKGVSEIVKRITPSMPDIRIISDEKNSEQNNNNENLTPSCVIFRTPQKRSEMMNASHCLSSDFHKACSDSYLCEKSDWMLGERSSSRSPPSPSMGSRSPQLRSRSPIVNMSPSVRHASNEFNFSPESTEHYRCEVEAESQRVKKRLFEEVTNGSYLTSIPPASYHQQRDAYMSPRHHRSSRDHAKYEHVTGSHDLGAMFSRDHQEPESSYYLGSPSFRSKLAMFFSDSESFRAKRRLDIEDEYVSTPKRIKSDLEREMGYRYLQQLESDITKVRSKLHKSETETERDRKSANCTCAIMEKQFLAMAESAYRSVRRIDASPRGFEQFRRELVQTNEVMKDSLEVLKNIKSFCEHKS</sequence>
<accession>A0A9D4M421</accession>
<feature type="region of interest" description="Disordered" evidence="1">
    <location>
        <begin position="135"/>
        <end position="166"/>
    </location>
</feature>
<protein>
    <submittedName>
        <fullName evidence="2">Uncharacterized protein</fullName>
    </submittedName>
</protein>
<keyword evidence="3" id="KW-1185">Reference proteome</keyword>
<name>A0A9D4M421_DREPO</name>
<reference evidence="2" key="2">
    <citation type="submission" date="2020-11" db="EMBL/GenBank/DDBJ databases">
        <authorList>
            <person name="McCartney M.A."/>
            <person name="Auch B."/>
            <person name="Kono T."/>
            <person name="Mallez S."/>
            <person name="Becker A."/>
            <person name="Gohl D.M."/>
            <person name="Silverstein K.A.T."/>
            <person name="Koren S."/>
            <person name="Bechman K.B."/>
            <person name="Herman A."/>
            <person name="Abrahante J.E."/>
            <person name="Garbe J."/>
        </authorList>
    </citation>
    <scope>NUCLEOTIDE SEQUENCE</scope>
    <source>
        <strain evidence="2">Duluth1</strain>
        <tissue evidence="2">Whole animal</tissue>
    </source>
</reference>
<gene>
    <name evidence="2" type="ORF">DPMN_031935</name>
</gene>
<evidence type="ECO:0000256" key="1">
    <source>
        <dbReference type="SAM" id="MobiDB-lite"/>
    </source>
</evidence>
<proteinExistence type="predicted"/>
<comment type="caution">
    <text evidence="2">The sequence shown here is derived from an EMBL/GenBank/DDBJ whole genome shotgun (WGS) entry which is preliminary data.</text>
</comment>
<feature type="region of interest" description="Disordered" evidence="1">
    <location>
        <begin position="36"/>
        <end position="58"/>
    </location>
</feature>
<dbReference type="Proteomes" id="UP000828390">
    <property type="component" value="Unassembled WGS sequence"/>
</dbReference>
<dbReference type="OrthoDB" id="6123445at2759"/>
<dbReference type="AlphaFoldDB" id="A0A9D4M421"/>
<evidence type="ECO:0000313" key="2">
    <source>
        <dbReference type="EMBL" id="KAH3868782.1"/>
    </source>
</evidence>